<dbReference type="Pfam" id="PF02348">
    <property type="entry name" value="CTP_transf_3"/>
    <property type="match status" value="1"/>
</dbReference>
<reference evidence="1 2" key="1">
    <citation type="submission" date="2016-10" db="EMBL/GenBank/DDBJ databases">
        <authorList>
            <person name="de Groot N.N."/>
        </authorList>
    </citation>
    <scope>NUCLEOTIDE SEQUENCE [LARGE SCALE GENOMIC DNA]</scope>
    <source>
        <strain evidence="1 2">DSM 21039</strain>
    </source>
</reference>
<dbReference type="Gene3D" id="3.90.550.10">
    <property type="entry name" value="Spore Coat Polysaccharide Biosynthesis Protein SpsA, Chain A"/>
    <property type="match status" value="1"/>
</dbReference>
<name>A0A1H7UYE1_9BACT</name>
<protein>
    <submittedName>
        <fullName evidence="1">Spore coat polysaccharide biosynthesis protein SpsF</fullName>
    </submittedName>
</protein>
<evidence type="ECO:0000313" key="2">
    <source>
        <dbReference type="Proteomes" id="UP000198984"/>
    </source>
</evidence>
<gene>
    <name evidence="1" type="ORF">SAMN04488505_103146</name>
</gene>
<dbReference type="PANTHER" id="PTHR42866">
    <property type="entry name" value="3-DEOXY-MANNO-OCTULOSONATE CYTIDYLYLTRANSFERASE"/>
    <property type="match status" value="1"/>
</dbReference>
<dbReference type="InterPro" id="IPR003329">
    <property type="entry name" value="Cytidylyl_trans"/>
</dbReference>
<dbReference type="CDD" id="cd02518">
    <property type="entry name" value="GT2_SpsF"/>
    <property type="match status" value="1"/>
</dbReference>
<dbReference type="Proteomes" id="UP000198984">
    <property type="component" value="Unassembled WGS sequence"/>
</dbReference>
<dbReference type="InterPro" id="IPR029044">
    <property type="entry name" value="Nucleotide-diphossugar_trans"/>
</dbReference>
<dbReference type="EMBL" id="FOBB01000003">
    <property type="protein sequence ID" value="SEM01836.1"/>
    <property type="molecule type" value="Genomic_DNA"/>
</dbReference>
<proteinExistence type="predicted"/>
<dbReference type="STRING" id="573321.SAMN04488505_103146"/>
<dbReference type="PANTHER" id="PTHR42866:SF1">
    <property type="entry name" value="SPORE COAT POLYSACCHARIDE BIOSYNTHESIS PROTEIN SPSF"/>
    <property type="match status" value="1"/>
</dbReference>
<dbReference type="GO" id="GO:0005829">
    <property type="term" value="C:cytosol"/>
    <property type="evidence" value="ECO:0007669"/>
    <property type="project" value="TreeGrafter"/>
</dbReference>
<dbReference type="AlphaFoldDB" id="A0A1H7UYE1"/>
<organism evidence="1 2">
    <name type="scientific">Chitinophaga rupis</name>
    <dbReference type="NCBI Taxonomy" id="573321"/>
    <lineage>
        <taxon>Bacteria</taxon>
        <taxon>Pseudomonadati</taxon>
        <taxon>Bacteroidota</taxon>
        <taxon>Chitinophagia</taxon>
        <taxon>Chitinophagales</taxon>
        <taxon>Chitinophagaceae</taxon>
        <taxon>Chitinophaga</taxon>
    </lineage>
</organism>
<sequence>MHNTHHNLNIVTVVQTRMGSSRLRGKALMPLMGKPLFVQQVQRMRAAALVGKIVVATTTDVTDDIIEITCISEDIPCYRGHATDLLDRHYQAALQYQADVVIKIPSDCPLIDPAVIDRVIGYYLQNIHRYDYVSNLHPATYPDGNDVEIMPFAVLENAWKHAHRLLEREHTTPYIWEHPEKFRIGNVVMEGEVDHSMNHRFTIDYAEDYHFIKAVYEALYEHNPFFSVTDILTLLEERKDIFLINQQWAGVNWYRHHLDELKTITPDQTKIPETETETEV</sequence>
<keyword evidence="2" id="KW-1185">Reference proteome</keyword>
<dbReference type="SUPFAM" id="SSF53448">
    <property type="entry name" value="Nucleotide-diphospho-sugar transferases"/>
    <property type="match status" value="1"/>
</dbReference>
<dbReference type="RefSeq" id="WP_202909244.1">
    <property type="nucleotide sequence ID" value="NZ_FOBB01000003.1"/>
</dbReference>
<accession>A0A1H7UYE1</accession>
<evidence type="ECO:0000313" key="1">
    <source>
        <dbReference type="EMBL" id="SEM01836.1"/>
    </source>
</evidence>